<evidence type="ECO:0000256" key="3">
    <source>
        <dbReference type="ARBA" id="ARBA00022598"/>
    </source>
</evidence>
<evidence type="ECO:0000313" key="16">
    <source>
        <dbReference type="Proteomes" id="UP000291116"/>
    </source>
</evidence>
<dbReference type="GO" id="GO:0004066">
    <property type="term" value="F:asparagine synthase (glutamine-hydrolyzing) activity"/>
    <property type="evidence" value="ECO:0007669"/>
    <property type="project" value="UniProtKB-EC"/>
</dbReference>
<comment type="catalytic activity">
    <reaction evidence="9">
        <text>L-aspartate + L-glutamine + ATP + H2O = L-asparagine + L-glutamate + AMP + diphosphate + H(+)</text>
        <dbReference type="Rhea" id="RHEA:12228"/>
        <dbReference type="ChEBI" id="CHEBI:15377"/>
        <dbReference type="ChEBI" id="CHEBI:15378"/>
        <dbReference type="ChEBI" id="CHEBI:29985"/>
        <dbReference type="ChEBI" id="CHEBI:29991"/>
        <dbReference type="ChEBI" id="CHEBI:30616"/>
        <dbReference type="ChEBI" id="CHEBI:33019"/>
        <dbReference type="ChEBI" id="CHEBI:58048"/>
        <dbReference type="ChEBI" id="CHEBI:58359"/>
        <dbReference type="ChEBI" id="CHEBI:456215"/>
        <dbReference type="EC" id="6.3.5.4"/>
    </reaction>
</comment>
<gene>
    <name evidence="15" type="ORF">PSNMU_V1.4_AUG-EV-PASAV3_0039280</name>
</gene>
<dbReference type="NCBIfam" id="NF006949">
    <property type="entry name" value="PRK09431.1"/>
    <property type="match status" value="1"/>
</dbReference>
<dbReference type="InterPro" id="IPR017932">
    <property type="entry name" value="GATase_2_dom"/>
</dbReference>
<dbReference type="FunFam" id="3.40.50.620:FF:000031">
    <property type="entry name" value="Asparagine synthase B"/>
    <property type="match status" value="1"/>
</dbReference>
<feature type="binding site" evidence="12">
    <location>
        <position position="282"/>
    </location>
    <ligand>
        <name>ATP</name>
        <dbReference type="ChEBI" id="CHEBI:30616"/>
    </ligand>
</feature>
<feature type="binding site" evidence="12">
    <location>
        <begin position="356"/>
        <end position="357"/>
    </location>
    <ligand>
        <name>ATP</name>
        <dbReference type="ChEBI" id="CHEBI:30616"/>
    </ligand>
</feature>
<keyword evidence="16" id="KW-1185">Reference proteome</keyword>
<dbReference type="CDD" id="cd01991">
    <property type="entry name" value="Asn_synthase_B_C"/>
    <property type="match status" value="1"/>
</dbReference>
<comment type="pathway">
    <text evidence="1">Amino-acid biosynthesis; L-asparagine biosynthesis; L-asparagine from L-aspartate (L-Gln route): step 1/1.</text>
</comment>
<keyword evidence="4 11" id="KW-0028">Amino-acid biosynthesis</keyword>
<evidence type="ECO:0000256" key="9">
    <source>
        <dbReference type="ARBA" id="ARBA00048741"/>
    </source>
</evidence>
<evidence type="ECO:0000256" key="2">
    <source>
        <dbReference type="ARBA" id="ARBA00012737"/>
    </source>
</evidence>
<keyword evidence="8 11" id="KW-0315">Glutamine amidotransferase</keyword>
<feature type="binding site" evidence="12">
    <location>
        <position position="249"/>
    </location>
    <ligand>
        <name>ATP</name>
        <dbReference type="ChEBI" id="CHEBI:30616"/>
    </ligand>
</feature>
<dbReference type="EC" id="6.3.5.4" evidence="2"/>
<proteinExistence type="predicted"/>
<sequence>MCGIFSIFSSSLPEADLRKELITCSQKLRHRGPDWSGYKVIKPDANIPLAHGIGHERLAIMDPESGSQPLVSRDGNVIVAANGEIYNFKELYSSLKTPYTPMTGSDCECILPLYEEHGPSAEMVTNLRGMFSFILYDKKTDTYMVARDHIGITPLYIGWGNDGSVYVASEMKSLVGECNKFQNFPPGHIYCSKGPKAGEFQRWYKPNWAPEMLPGGEMPKEGYQSDVLRHAFERAVTRRMMSDVPWGVLLSGGLDSSLVAAICSRHISRRSTSFPKLHSFTVGLEGSPDLVAAQKVADQLGTIHHPYTYTLEEGSDAIPDVIRCLETYDVTTVRASTPMYLMSRKIKAMGIKMVISGEGADEVFGGYLYFHKAPNEQEFFDETVDKLSRLHMYDCLRCNKAMSAWGVEPRVPFLDADFLQVAMNLDPKEKMIRKGPEISKEDTRIEKWAIRKAFDTPDDPYLPDEILWRQKEQFSDGVGYGWVDHLKDIADKEISDQMFANAANRFPHNTPTTKEGYRYRMIFESFYPGEAAEKTVPGGKSIACSTERAMKWDATFALRADPSGRAAGVHDDAYDEKFEADTKLAEDFGEPAAKKPKV</sequence>
<dbReference type="NCBIfam" id="TIGR01536">
    <property type="entry name" value="asn_synth_AEB"/>
    <property type="match status" value="1"/>
</dbReference>
<feature type="binding site" evidence="12">
    <location>
        <position position="106"/>
    </location>
    <ligand>
        <name>L-glutamine</name>
        <dbReference type="ChEBI" id="CHEBI:58359"/>
    </ligand>
</feature>
<evidence type="ECO:0000256" key="13">
    <source>
        <dbReference type="PIRSR" id="PIRSR001589-3"/>
    </source>
</evidence>
<reference evidence="15 16" key="1">
    <citation type="submission" date="2019-01" db="EMBL/GenBank/DDBJ databases">
        <authorList>
            <person name="Ferrante I. M."/>
        </authorList>
    </citation>
    <scope>NUCLEOTIDE SEQUENCE [LARGE SCALE GENOMIC DNA]</scope>
    <source>
        <strain evidence="15 16">B856</strain>
    </source>
</reference>
<name>A0A448Z4V6_9STRA</name>
<evidence type="ECO:0000256" key="6">
    <source>
        <dbReference type="ARBA" id="ARBA00022840"/>
    </source>
</evidence>
<dbReference type="PIRSF" id="PIRSF001589">
    <property type="entry name" value="Asn_synthetase_glu-h"/>
    <property type="match status" value="1"/>
</dbReference>
<feature type="domain" description="Glutamine amidotransferase type-2" evidence="14">
    <location>
        <begin position="2"/>
        <end position="195"/>
    </location>
</feature>
<keyword evidence="6 10" id="KW-0067">ATP-binding</keyword>
<dbReference type="InterPro" id="IPR014729">
    <property type="entry name" value="Rossmann-like_a/b/a_fold"/>
</dbReference>
<keyword evidence="5 10" id="KW-0547">Nucleotide-binding</keyword>
<evidence type="ECO:0000259" key="14">
    <source>
        <dbReference type="PROSITE" id="PS51278"/>
    </source>
</evidence>
<evidence type="ECO:0000256" key="8">
    <source>
        <dbReference type="ARBA" id="ARBA00022962"/>
    </source>
</evidence>
<evidence type="ECO:0000256" key="5">
    <source>
        <dbReference type="ARBA" id="ARBA00022741"/>
    </source>
</evidence>
<accession>A0A448Z4V6</accession>
<dbReference type="InterPro" id="IPR033738">
    <property type="entry name" value="AsnB_N"/>
</dbReference>
<dbReference type="AlphaFoldDB" id="A0A448Z4V6"/>
<dbReference type="InterPro" id="IPR029055">
    <property type="entry name" value="Ntn_hydrolases_N"/>
</dbReference>
<dbReference type="GO" id="GO:0005524">
    <property type="term" value="F:ATP binding"/>
    <property type="evidence" value="ECO:0007669"/>
    <property type="project" value="UniProtKB-KW"/>
</dbReference>
<dbReference type="OrthoDB" id="409189at2759"/>
<keyword evidence="3" id="KW-0436">Ligase</keyword>
<dbReference type="EMBL" id="CAACVS010000114">
    <property type="protein sequence ID" value="VEU37054.1"/>
    <property type="molecule type" value="Genomic_DNA"/>
</dbReference>
<evidence type="ECO:0000256" key="4">
    <source>
        <dbReference type="ARBA" id="ARBA00022605"/>
    </source>
</evidence>
<dbReference type="Proteomes" id="UP000291116">
    <property type="component" value="Unassembled WGS sequence"/>
</dbReference>
<dbReference type="SUPFAM" id="SSF56235">
    <property type="entry name" value="N-terminal nucleophile aminohydrolases (Ntn hydrolases)"/>
    <property type="match status" value="1"/>
</dbReference>
<evidence type="ECO:0000256" key="12">
    <source>
        <dbReference type="PIRSR" id="PIRSR001589-2"/>
    </source>
</evidence>
<evidence type="ECO:0000256" key="7">
    <source>
        <dbReference type="ARBA" id="ARBA00022888"/>
    </source>
</evidence>
<evidence type="ECO:0000313" key="15">
    <source>
        <dbReference type="EMBL" id="VEU37054.1"/>
    </source>
</evidence>
<evidence type="ECO:0000256" key="1">
    <source>
        <dbReference type="ARBA" id="ARBA00005187"/>
    </source>
</evidence>
<dbReference type="InterPro" id="IPR050795">
    <property type="entry name" value="Asn_Synthetase"/>
</dbReference>
<protein>
    <recommendedName>
        <fullName evidence="2">asparagine synthase (glutamine-hydrolyzing)</fullName>
        <ecNumber evidence="2">6.3.5.4</ecNumber>
    </recommendedName>
</protein>
<keyword evidence="7 11" id="KW-0061">Asparagine biosynthesis</keyword>
<evidence type="ECO:0000256" key="10">
    <source>
        <dbReference type="PIRNR" id="PIRNR001589"/>
    </source>
</evidence>
<organism evidence="15 16">
    <name type="scientific">Pseudo-nitzschia multistriata</name>
    <dbReference type="NCBI Taxonomy" id="183589"/>
    <lineage>
        <taxon>Eukaryota</taxon>
        <taxon>Sar</taxon>
        <taxon>Stramenopiles</taxon>
        <taxon>Ochrophyta</taxon>
        <taxon>Bacillariophyta</taxon>
        <taxon>Bacillariophyceae</taxon>
        <taxon>Bacillariophycidae</taxon>
        <taxon>Bacillariales</taxon>
        <taxon>Bacillariaceae</taxon>
        <taxon>Pseudo-nitzschia</taxon>
    </lineage>
</organism>
<dbReference type="GO" id="GO:0006529">
    <property type="term" value="P:asparagine biosynthetic process"/>
    <property type="evidence" value="ECO:0007669"/>
    <property type="project" value="UniProtKB-KW"/>
</dbReference>
<feature type="active site" description="For GATase activity" evidence="11">
    <location>
        <position position="2"/>
    </location>
</feature>
<dbReference type="GO" id="GO:0005829">
    <property type="term" value="C:cytosol"/>
    <property type="evidence" value="ECO:0007669"/>
    <property type="project" value="TreeGrafter"/>
</dbReference>
<dbReference type="Gene3D" id="3.40.50.620">
    <property type="entry name" value="HUPs"/>
    <property type="match status" value="1"/>
</dbReference>
<dbReference type="PANTHER" id="PTHR11772">
    <property type="entry name" value="ASPARAGINE SYNTHETASE"/>
    <property type="match status" value="1"/>
</dbReference>
<dbReference type="PANTHER" id="PTHR11772:SF2">
    <property type="entry name" value="ASPARAGINE SYNTHETASE [GLUTAMINE-HYDROLYZING]"/>
    <property type="match status" value="1"/>
</dbReference>
<dbReference type="CDD" id="cd00712">
    <property type="entry name" value="AsnB"/>
    <property type="match status" value="1"/>
</dbReference>
<dbReference type="Gene3D" id="3.60.20.10">
    <property type="entry name" value="Glutamine Phosphoribosylpyrophosphate, subunit 1, domain 1"/>
    <property type="match status" value="1"/>
</dbReference>
<evidence type="ECO:0000256" key="11">
    <source>
        <dbReference type="PIRSR" id="PIRSR001589-1"/>
    </source>
</evidence>
<dbReference type="InterPro" id="IPR001962">
    <property type="entry name" value="Asn_synthase"/>
</dbReference>
<dbReference type="Pfam" id="PF13537">
    <property type="entry name" value="GATase_7"/>
    <property type="match status" value="1"/>
</dbReference>
<dbReference type="SUPFAM" id="SSF52402">
    <property type="entry name" value="Adenine nucleotide alpha hydrolases-like"/>
    <property type="match status" value="1"/>
</dbReference>
<dbReference type="InterPro" id="IPR006426">
    <property type="entry name" value="Asn_synth_AEB"/>
</dbReference>
<dbReference type="Pfam" id="PF00733">
    <property type="entry name" value="Asn_synthase"/>
    <property type="match status" value="2"/>
</dbReference>
<dbReference type="PROSITE" id="PS51278">
    <property type="entry name" value="GATASE_TYPE_2"/>
    <property type="match status" value="1"/>
</dbReference>
<feature type="site" description="Important for beta-aspartyl-AMP intermediate formation" evidence="13">
    <location>
        <position position="358"/>
    </location>
</feature>